<feature type="region of interest" description="Disordered" evidence="1">
    <location>
        <begin position="391"/>
        <end position="427"/>
    </location>
</feature>
<protein>
    <recommendedName>
        <fullName evidence="5">Alpha 1,4-glycosyltransferase domain-containing protein</fullName>
    </recommendedName>
</protein>
<evidence type="ECO:0000256" key="1">
    <source>
        <dbReference type="SAM" id="MobiDB-lite"/>
    </source>
</evidence>
<sequence>MNQRRRTRRRYGVMWATLMVCALMLGGAGESVAARNGSMRGSPGERYASSSLLSPAPLPSTTAAGQTPPVRHLRDAVPRLVHFIFGLAADFDGKEYGVVQYLAVLAVRTYLPADTRILLHYGHDPAAAPGGNAWWRRTLPLVETRRVRVAHQYAGRPLTSGAQRSDVLRLQLLYRYGGVYLDMDVLACHPALDDLRHTAAQAPGGVVLGREGDIGLGNAVIVARPGAPFLAQWLYAMRSVPCWHCWNHHSVKLPAALHRQFPHQIHVLPPEALYEPLWDEHGLHALFVGSSDDDDIVESTERNVSKTAVRGTESPLSSMPLAIHLWAHKSHRRFLRHLQWLPASSSPSSASAPGGLFFRYARALLRDARTLLPPPFAASARLSMVLPVRPSGAPPPRCRLRSLRPPPPPRCPAGGIADETVAPAPRR</sequence>
<comment type="caution">
    <text evidence="3">The sequence shown here is derived from an EMBL/GenBank/DDBJ whole genome shotgun (WGS) entry which is preliminary data.</text>
</comment>
<dbReference type="Proteomes" id="UP001301350">
    <property type="component" value="Unassembled WGS sequence"/>
</dbReference>
<dbReference type="InterPro" id="IPR029044">
    <property type="entry name" value="Nucleotide-diphossugar_trans"/>
</dbReference>
<evidence type="ECO:0000313" key="3">
    <source>
        <dbReference type="EMBL" id="KAK4534190.1"/>
    </source>
</evidence>
<organism evidence="3 4">
    <name type="scientific">Cyanidium caldarium</name>
    <name type="common">Red alga</name>
    <dbReference type="NCBI Taxonomy" id="2771"/>
    <lineage>
        <taxon>Eukaryota</taxon>
        <taxon>Rhodophyta</taxon>
        <taxon>Bangiophyceae</taxon>
        <taxon>Cyanidiales</taxon>
        <taxon>Cyanidiaceae</taxon>
        <taxon>Cyanidium</taxon>
    </lineage>
</organism>
<keyword evidence="4" id="KW-1185">Reference proteome</keyword>
<evidence type="ECO:0000256" key="2">
    <source>
        <dbReference type="SAM" id="SignalP"/>
    </source>
</evidence>
<dbReference type="PANTHER" id="PTHR46830:SF2">
    <property type="entry name" value="ALPHA-1,4-N-ACETYLGLUCOSAMINYLTRANSFERASE"/>
    <property type="match status" value="1"/>
</dbReference>
<dbReference type="PANTHER" id="PTHR46830">
    <property type="entry name" value="TRANSFERASE, PUTATIVE-RELATED"/>
    <property type="match status" value="1"/>
</dbReference>
<dbReference type="AlphaFoldDB" id="A0AAV9IQ11"/>
<dbReference type="SUPFAM" id="SSF53448">
    <property type="entry name" value="Nucleotide-diphospho-sugar transferases"/>
    <property type="match status" value="1"/>
</dbReference>
<dbReference type="EMBL" id="JANCYW010000001">
    <property type="protein sequence ID" value="KAK4534190.1"/>
    <property type="molecule type" value="Genomic_DNA"/>
</dbReference>
<dbReference type="InterPro" id="IPR007577">
    <property type="entry name" value="GlycoTrfase_DXD_sugar-bd_CS"/>
</dbReference>
<gene>
    <name evidence="3" type="ORF">CDCA_CDCA01G0215</name>
</gene>
<dbReference type="Pfam" id="PF04488">
    <property type="entry name" value="Gly_transf_sug"/>
    <property type="match status" value="1"/>
</dbReference>
<name>A0AAV9IQ11_CYACA</name>
<feature type="chain" id="PRO_5043552670" description="Alpha 1,4-glycosyltransferase domain-containing protein" evidence="2">
    <location>
        <begin position="34"/>
        <end position="427"/>
    </location>
</feature>
<evidence type="ECO:0008006" key="5">
    <source>
        <dbReference type="Google" id="ProtNLM"/>
    </source>
</evidence>
<accession>A0AAV9IQ11</accession>
<evidence type="ECO:0000313" key="4">
    <source>
        <dbReference type="Proteomes" id="UP001301350"/>
    </source>
</evidence>
<proteinExistence type="predicted"/>
<keyword evidence="2" id="KW-0732">Signal</keyword>
<reference evidence="3 4" key="1">
    <citation type="submission" date="2022-07" db="EMBL/GenBank/DDBJ databases">
        <title>Genome-wide signatures of adaptation to extreme environments.</title>
        <authorList>
            <person name="Cho C.H."/>
            <person name="Yoon H.S."/>
        </authorList>
    </citation>
    <scope>NUCLEOTIDE SEQUENCE [LARGE SCALE GENOMIC DNA]</scope>
    <source>
        <strain evidence="3 4">DBV 063 E5</strain>
    </source>
</reference>
<dbReference type="Gene3D" id="3.90.550.20">
    <property type="match status" value="1"/>
</dbReference>
<feature type="signal peptide" evidence="2">
    <location>
        <begin position="1"/>
        <end position="33"/>
    </location>
</feature>